<comment type="caution">
    <text evidence="1">The sequence shown here is derived from an EMBL/GenBank/DDBJ whole genome shotgun (WGS) entry which is preliminary data.</text>
</comment>
<organism evidence="1">
    <name type="scientific">marine sediment metagenome</name>
    <dbReference type="NCBI Taxonomy" id="412755"/>
    <lineage>
        <taxon>unclassified sequences</taxon>
        <taxon>metagenomes</taxon>
        <taxon>ecological metagenomes</taxon>
    </lineage>
</organism>
<name>A0A0F9LF41_9ZZZZ</name>
<accession>A0A0F9LF41</accession>
<sequence length="961" mass="105466">MAIATTLTINAYPGTYPACQVLTPPTGTLTETIGGAPVAGELIIFSYGATPIGSDTTDAFGTYVIPQQLYVEHPADVIQLGAGTFTVDFTGTAGHDPSTANTGINFVFCEGDANLTSGFFVSHFRTPARIKIDAGVRLWGGVICIDPNGLRADQKGPHYFLLDSMTVRPGLSDKAGAFEFTINDQKTSIDLDGNQKREYDMVLIQDGTPYIRDNDEFWIGVQQGPEAPNNTDGLNYGWTAGGAGGREWLMGGWITKRYYVYDLDSRITAIIEGRCYMDLWRKSPFGTPEIPRDYSSGTGTDFANIAANILTDVNARQDADYQFSQSGVYWPGAPIGLEWTKEFKEDSSFKVMQDGCDEAGWEWQIVVNAAGATPAARREVRLFKRTLAPISGQQLIEFDRNIRSAPRIIMGDTTQLISGVIVTGLLSTVPPDVSGWIQMGLWPDIAYTNREYTMLSIPFPPNSARIGSGGEFADASLVIDDEGFGAINFQKTELGNGEFYLVFNYYTDDSGQPKATRMSLDLRRWRRLKFKFKHNTRTAPDTTRYRISIHSTGIPAGQFLNSKYFYDFGEGNKQDLPGYVEPSGNINTPQVSDHDTISDTEWTEIDLLLPEVAQDGSIAQNALGQDLLHGWTAVTGGGAPDLMAIDFISLHITPSETEPGNLYAASPPTPPALTTRRFIHRIALNTNIPAATRYLTINNPENFFGRGTGAFPLGISGEAMFYNPQPFCLIGGQTGAGWRHEPAYIAGINGSDYPTPAYPASGGKATVRLTDPILNTYTGNTYLYIIGGWSISFSQMHLEMNVLLEKGAASVPVHLQNPKRYRVVDYQEIEYGNEAEARADQDLLEMGISRQSVRVRVDGDPRQRIGMRVTPRFDPARSAAGEPNMIFQDVSMFIDDAEYRLVGTNFFSIFLLGLTSQTRSIGIDDSATEVIAISKDHDKILQNARGTTPLTRGIAQKRDPT</sequence>
<protein>
    <submittedName>
        <fullName evidence="1">Uncharacterized protein</fullName>
    </submittedName>
</protein>
<proteinExistence type="predicted"/>
<evidence type="ECO:0000313" key="1">
    <source>
        <dbReference type="EMBL" id="KKM93579.1"/>
    </source>
</evidence>
<gene>
    <name evidence="1" type="ORF">LCGC14_1206990</name>
</gene>
<reference evidence="1" key="1">
    <citation type="journal article" date="2015" name="Nature">
        <title>Complex archaea that bridge the gap between prokaryotes and eukaryotes.</title>
        <authorList>
            <person name="Spang A."/>
            <person name="Saw J.H."/>
            <person name="Jorgensen S.L."/>
            <person name="Zaremba-Niedzwiedzka K."/>
            <person name="Martijn J."/>
            <person name="Lind A.E."/>
            <person name="van Eijk R."/>
            <person name="Schleper C."/>
            <person name="Guy L."/>
            <person name="Ettema T.J."/>
        </authorList>
    </citation>
    <scope>NUCLEOTIDE SEQUENCE</scope>
</reference>
<dbReference type="AlphaFoldDB" id="A0A0F9LF41"/>
<dbReference type="EMBL" id="LAZR01006247">
    <property type="protein sequence ID" value="KKM93579.1"/>
    <property type="molecule type" value="Genomic_DNA"/>
</dbReference>